<evidence type="ECO:0000256" key="1">
    <source>
        <dbReference type="ARBA" id="ARBA00022793"/>
    </source>
</evidence>
<reference evidence="5" key="1">
    <citation type="journal article" date="2018" name="Proc. Natl. Acad. Sci. U.S.A.">
        <title>Linking secondary metabolites to gene clusters through genome sequencing of six diverse Aspergillus species.</title>
        <authorList>
            <person name="Kaerboelling I."/>
            <person name="Vesth T.C."/>
            <person name="Frisvad J.C."/>
            <person name="Nybo J.L."/>
            <person name="Theobald S."/>
            <person name="Kuo A."/>
            <person name="Bowyer P."/>
            <person name="Matsuda Y."/>
            <person name="Mondo S."/>
            <person name="Lyhne E.K."/>
            <person name="Kogle M.E."/>
            <person name="Clum A."/>
            <person name="Lipzen A."/>
            <person name="Salamov A."/>
            <person name="Ngan C.Y."/>
            <person name="Daum C."/>
            <person name="Chiniquy J."/>
            <person name="Barry K."/>
            <person name="LaButti K."/>
            <person name="Haridas S."/>
            <person name="Simmons B.A."/>
            <person name="Magnuson J.K."/>
            <person name="Mortensen U.H."/>
            <person name="Larsen T.O."/>
            <person name="Grigoriev I.V."/>
            <person name="Baker S.E."/>
            <person name="Andersen M.R."/>
        </authorList>
    </citation>
    <scope>NUCLEOTIDE SEQUENCE [LARGE SCALE GENOMIC DNA]</scope>
    <source>
        <strain evidence="5">IBT 16806</strain>
    </source>
</reference>
<dbReference type="Proteomes" id="UP000234474">
    <property type="component" value="Unassembled WGS sequence"/>
</dbReference>
<dbReference type="GO" id="GO:0005739">
    <property type="term" value="C:mitochondrion"/>
    <property type="evidence" value="ECO:0007669"/>
    <property type="project" value="TreeGrafter"/>
</dbReference>
<keyword evidence="1" id="KW-0210">Decarboxylase</keyword>
<gene>
    <name evidence="4" type="ORF">P174DRAFT_396923</name>
</gene>
<dbReference type="VEuPathDB" id="FungiDB:P174DRAFT_396923"/>
<evidence type="ECO:0000313" key="5">
    <source>
        <dbReference type="Proteomes" id="UP000234474"/>
    </source>
</evidence>
<organism evidence="4 5">
    <name type="scientific">Aspergillus novofumigatus (strain IBT 16806)</name>
    <dbReference type="NCBI Taxonomy" id="1392255"/>
    <lineage>
        <taxon>Eukaryota</taxon>
        <taxon>Fungi</taxon>
        <taxon>Dikarya</taxon>
        <taxon>Ascomycota</taxon>
        <taxon>Pezizomycotina</taxon>
        <taxon>Eurotiomycetes</taxon>
        <taxon>Eurotiomycetidae</taxon>
        <taxon>Eurotiales</taxon>
        <taxon>Aspergillaceae</taxon>
        <taxon>Aspergillus</taxon>
        <taxon>Aspergillus subgen. Fumigati</taxon>
    </lineage>
</organism>
<dbReference type="PANTHER" id="PTHR10067:SF9">
    <property type="entry name" value="PHOSPHATIDYLSERINE DECARBOXYLASE FAMILY PROTEIN (AFU_ORTHOLOGUE AFUA_7G01730)"/>
    <property type="match status" value="1"/>
</dbReference>
<dbReference type="Pfam" id="PF02666">
    <property type="entry name" value="PS_Dcarbxylase"/>
    <property type="match status" value="1"/>
</dbReference>
<dbReference type="AlphaFoldDB" id="A0A2I1BVB8"/>
<dbReference type="Pfam" id="PF12588">
    <property type="entry name" value="PSDC"/>
    <property type="match status" value="1"/>
</dbReference>
<accession>A0A2I1BVB8</accession>
<comment type="caution">
    <text evidence="4">The sequence shown here is derived from an EMBL/GenBank/DDBJ whole genome shotgun (WGS) entry which is preliminary data.</text>
</comment>
<keyword evidence="5" id="KW-1185">Reference proteome</keyword>
<evidence type="ECO:0000256" key="2">
    <source>
        <dbReference type="ARBA" id="ARBA00023239"/>
    </source>
</evidence>
<dbReference type="RefSeq" id="XP_024677900.1">
    <property type="nucleotide sequence ID" value="XM_024823764.1"/>
</dbReference>
<dbReference type="InterPro" id="IPR003817">
    <property type="entry name" value="PS_Dcarbxylase"/>
</dbReference>
<keyword evidence="2" id="KW-0456">Lyase</keyword>
<dbReference type="GeneID" id="36531089"/>
<dbReference type="EMBL" id="MSZS01000010">
    <property type="protein sequence ID" value="PKX89305.1"/>
    <property type="molecule type" value="Genomic_DNA"/>
</dbReference>
<dbReference type="InterPro" id="IPR022237">
    <property type="entry name" value="PsiD-like"/>
</dbReference>
<proteinExistence type="predicted"/>
<evidence type="ECO:0000259" key="3">
    <source>
        <dbReference type="Pfam" id="PF12588"/>
    </source>
</evidence>
<dbReference type="GO" id="GO:0004609">
    <property type="term" value="F:phosphatidylserine decarboxylase activity"/>
    <property type="evidence" value="ECO:0007669"/>
    <property type="project" value="InterPro"/>
</dbReference>
<dbReference type="GO" id="GO:0006646">
    <property type="term" value="P:phosphatidylethanolamine biosynthetic process"/>
    <property type="evidence" value="ECO:0007669"/>
    <property type="project" value="TreeGrafter"/>
</dbReference>
<sequence length="444" mass="49581">MGVYARFTLANHRYLAGDDFPRDYVATRGIQNMIERASNRPYQSMDPTVTALKDTLEGDKGLNALCRSMFAEGKELVLADRAHPGYLEIDNIPILMRLLDHILTTSPEWEDLEVPDTLGGLPFNLVLMVLMETHSGQRLFGHDRVNQHLRRILKKWSQFLESPESTYVLNSRDGWFCEGAIARLQEIANRPTGDHRTFIDIFDCPDPSNPDTLGFSSWDAFFTRRFKPGIRPMPSRRLLYLGEKGAGAPILNACESSPWHISRHCSLKSNIVLKGKSHSVSSMLGNSTLTPHFAGGTVYQAYLSALSYHRWHSPVSGTIRSILYLNGSYFSQLPMSDILAMEKSQSYLATVATRIVVFIEAVDPRVGLIAFVAVGMGEVSSCEASVNEGDHVKAGDEIGCFHYGGSTHCLVFRGGVDVRFEPLVEDNQRDYPIPVRSLMGRCFV</sequence>
<name>A0A2I1BVB8_ASPN1</name>
<dbReference type="STRING" id="1392255.A0A2I1BVB8"/>
<protein>
    <submittedName>
        <fullName evidence="4">Putative phosphatidylserine decarboxylase</fullName>
    </submittedName>
</protein>
<dbReference type="OrthoDB" id="5973539at2759"/>
<feature type="domain" description="L-tryptophan decarboxylase PsiD-like" evidence="3">
    <location>
        <begin position="47"/>
        <end position="183"/>
    </location>
</feature>
<dbReference type="PANTHER" id="PTHR10067">
    <property type="entry name" value="PHOSPHATIDYLSERINE DECARBOXYLASE"/>
    <property type="match status" value="1"/>
</dbReference>
<evidence type="ECO:0000313" key="4">
    <source>
        <dbReference type="EMBL" id="PKX89305.1"/>
    </source>
</evidence>